<comment type="similarity">
    <text evidence="1">Belongs to the histone H2B family.</text>
</comment>
<protein>
    <recommendedName>
        <fullName evidence="2">Core Histone H2A/H2B/H3 domain-containing protein</fullName>
    </recommendedName>
</protein>
<dbReference type="InterPro" id="IPR000558">
    <property type="entry name" value="Histone_H2B"/>
</dbReference>
<accession>A0A212C176</accession>
<dbReference type="InterPro" id="IPR007125">
    <property type="entry name" value="H2A/H2B/H3"/>
</dbReference>
<dbReference type="InterPro" id="IPR009072">
    <property type="entry name" value="Histone-fold"/>
</dbReference>
<dbReference type="PANTHER" id="PTHR23428">
    <property type="entry name" value="HISTONE H2B"/>
    <property type="match status" value="1"/>
</dbReference>
<dbReference type="EMBL" id="MKHE01000034">
    <property type="protein sequence ID" value="OWJ99641.1"/>
    <property type="molecule type" value="Genomic_DNA"/>
</dbReference>
<evidence type="ECO:0000259" key="2">
    <source>
        <dbReference type="Pfam" id="PF00125"/>
    </source>
</evidence>
<name>A0A212C176_CEREH</name>
<proteinExistence type="inferred from homology"/>
<gene>
    <name evidence="3" type="ORF">Celaphus_00009756</name>
</gene>
<dbReference type="PRINTS" id="PR00621">
    <property type="entry name" value="HISTONEH2B"/>
</dbReference>
<reference evidence="3 4" key="1">
    <citation type="journal article" date="2018" name="Mol. Genet. Genomics">
        <title>The red deer Cervus elaphus genome CerEla1.0: sequencing, annotating, genes, and chromosomes.</title>
        <authorList>
            <person name="Bana N.A."/>
            <person name="Nyiri A."/>
            <person name="Nagy J."/>
            <person name="Frank K."/>
            <person name="Nagy T."/>
            <person name="Steger V."/>
            <person name="Schiller M."/>
            <person name="Lakatos P."/>
            <person name="Sugar L."/>
            <person name="Horn P."/>
            <person name="Barta E."/>
            <person name="Orosz L."/>
        </authorList>
    </citation>
    <scope>NUCLEOTIDE SEQUENCE [LARGE SCALE GENOMIC DNA]</scope>
    <source>
        <strain evidence="3">Hungarian</strain>
    </source>
</reference>
<comment type="caution">
    <text evidence="3">The sequence shown here is derived from an EMBL/GenBank/DDBJ whole genome shotgun (WGS) entry which is preliminary data.</text>
</comment>
<dbReference type="GO" id="GO:0003677">
    <property type="term" value="F:DNA binding"/>
    <property type="evidence" value="ECO:0007669"/>
    <property type="project" value="InterPro"/>
</dbReference>
<dbReference type="OrthoDB" id="9633318at2759"/>
<dbReference type="GO" id="GO:0030527">
    <property type="term" value="F:structural constituent of chromatin"/>
    <property type="evidence" value="ECO:0007669"/>
    <property type="project" value="InterPro"/>
</dbReference>
<dbReference type="GO" id="GO:0000786">
    <property type="term" value="C:nucleosome"/>
    <property type="evidence" value="ECO:0007669"/>
    <property type="project" value="InterPro"/>
</dbReference>
<dbReference type="Gene3D" id="1.10.20.10">
    <property type="entry name" value="Histone, subunit A"/>
    <property type="match status" value="1"/>
</dbReference>
<evidence type="ECO:0000256" key="1">
    <source>
        <dbReference type="ARBA" id="ARBA00006846"/>
    </source>
</evidence>
<evidence type="ECO:0000313" key="3">
    <source>
        <dbReference type="EMBL" id="OWJ99641.1"/>
    </source>
</evidence>
<dbReference type="Proteomes" id="UP000242450">
    <property type="component" value="Chromosome X"/>
</dbReference>
<dbReference type="CDD" id="cd22910">
    <property type="entry name" value="HFD_H2B"/>
    <property type="match status" value="1"/>
</dbReference>
<organism evidence="3 4">
    <name type="scientific">Cervus elaphus hippelaphus</name>
    <name type="common">European red deer</name>
    <dbReference type="NCBI Taxonomy" id="46360"/>
    <lineage>
        <taxon>Eukaryota</taxon>
        <taxon>Metazoa</taxon>
        <taxon>Chordata</taxon>
        <taxon>Craniata</taxon>
        <taxon>Vertebrata</taxon>
        <taxon>Euteleostomi</taxon>
        <taxon>Mammalia</taxon>
        <taxon>Eutheria</taxon>
        <taxon>Laurasiatheria</taxon>
        <taxon>Artiodactyla</taxon>
        <taxon>Ruminantia</taxon>
        <taxon>Pecora</taxon>
        <taxon>Cervidae</taxon>
        <taxon>Cervinae</taxon>
        <taxon>Cervus</taxon>
    </lineage>
</organism>
<dbReference type="GO" id="GO:0046982">
    <property type="term" value="F:protein heterodimerization activity"/>
    <property type="evidence" value="ECO:0007669"/>
    <property type="project" value="InterPro"/>
</dbReference>
<evidence type="ECO:0000313" key="4">
    <source>
        <dbReference type="Proteomes" id="UP000242450"/>
    </source>
</evidence>
<dbReference type="SMART" id="SM00427">
    <property type="entry name" value="H2B"/>
    <property type="match status" value="1"/>
</dbReference>
<dbReference type="Pfam" id="PF00125">
    <property type="entry name" value="Histone"/>
    <property type="match status" value="1"/>
</dbReference>
<sequence>MSHRLSCLRKTCTPSKLSPLKQNQGRQSRRLNGRHDCSRCSHHCCCRSNHIESFASYFTTVLKQVHMGLSLSQEAEAVNNTNSFMMDIFKRIAKEAGCLARNKSRTITSGEIQTSVHLLLSGEISKHTMSEATRAVIKYATSR</sequence>
<feature type="domain" description="Core Histone H2A/H2B/H3" evidence="2">
    <location>
        <begin position="43"/>
        <end position="117"/>
    </location>
</feature>
<keyword evidence="4" id="KW-1185">Reference proteome</keyword>
<dbReference type="AlphaFoldDB" id="A0A212C176"/>
<dbReference type="SUPFAM" id="SSF47113">
    <property type="entry name" value="Histone-fold"/>
    <property type="match status" value="1"/>
</dbReference>